<protein>
    <submittedName>
        <fullName evidence="1">Uncharacterized protein</fullName>
    </submittedName>
</protein>
<dbReference type="RefSeq" id="WP_106874428.1">
    <property type="nucleotide sequence ID" value="NZ_CP027845.1"/>
</dbReference>
<gene>
    <name evidence="1" type="ORF">phytr_6290</name>
</gene>
<sequence>MTYRKILLLFIINTAILTKVIFSYNSYKQEVADKTKSLETKPPTTNPKIKVPDKSNTNDIIKFLTSLAKIYTETMKVSKIDFEDKKIILTMGTTNLDNVAEYIKKLETLSDTACDITDVKLSDDTRKDQADTVKKTKAKPAAMPFSFSYITDQMAIKKKDSTNKPVEDQKKFKYTLSITVNL</sequence>
<name>A0A2P1P8G5_9RICK</name>
<accession>A0A2P1P8G5</accession>
<organism evidence="1 2">
    <name type="scientific">Candidatus Phycorickettsia trachydisci</name>
    <dbReference type="NCBI Taxonomy" id="2115978"/>
    <lineage>
        <taxon>Bacteria</taxon>
        <taxon>Pseudomonadati</taxon>
        <taxon>Pseudomonadota</taxon>
        <taxon>Alphaproteobacteria</taxon>
        <taxon>Rickettsiales</taxon>
        <taxon>Rickettsiaceae</taxon>
        <taxon>Candidatus Phycorickettsia</taxon>
    </lineage>
</organism>
<evidence type="ECO:0000313" key="1">
    <source>
        <dbReference type="EMBL" id="AVP87570.1"/>
    </source>
</evidence>
<proteinExistence type="predicted"/>
<evidence type="ECO:0000313" key="2">
    <source>
        <dbReference type="Proteomes" id="UP000241762"/>
    </source>
</evidence>
<dbReference type="EMBL" id="CP027845">
    <property type="protein sequence ID" value="AVP87570.1"/>
    <property type="molecule type" value="Genomic_DNA"/>
</dbReference>
<dbReference type="Proteomes" id="UP000241762">
    <property type="component" value="Chromosome"/>
</dbReference>
<reference evidence="1 2" key="1">
    <citation type="submission" date="2018-03" db="EMBL/GenBank/DDBJ databases">
        <title>A gene transfer event suggests a long-term partnership between eustigmatophyte algae and a novel lineage of endosymbiotic bacteria.</title>
        <authorList>
            <person name="Yurchenko T."/>
            <person name="Sevcikova T."/>
            <person name="Pribyl P."/>
            <person name="El Karkouri K."/>
            <person name="Klimes V."/>
            <person name="Amaral R."/>
            <person name="Zbrankova V."/>
            <person name="Kim E."/>
            <person name="Raoult D."/>
            <person name="Santos L.M.A."/>
            <person name="Elias M."/>
        </authorList>
    </citation>
    <scope>NUCLEOTIDE SEQUENCE [LARGE SCALE GENOMIC DNA]</scope>
    <source>
        <strain evidence="1">CCALA 838</strain>
    </source>
</reference>
<keyword evidence="2" id="KW-1185">Reference proteome</keyword>
<dbReference type="KEGG" id="ptc:phytr_6290"/>
<dbReference type="AlphaFoldDB" id="A0A2P1P8G5"/>